<dbReference type="InterPro" id="IPR053157">
    <property type="entry name" value="Sterol_Uptake_Regulator"/>
</dbReference>
<dbReference type="EMBL" id="JBFXLS010000115">
    <property type="protein sequence ID" value="KAL2815219.1"/>
    <property type="molecule type" value="Genomic_DNA"/>
</dbReference>
<comment type="caution">
    <text evidence="6">The sequence shown here is derived from an EMBL/GenBank/DDBJ whole genome shotgun (WGS) entry which is preliminary data.</text>
</comment>
<dbReference type="InterPro" id="IPR001138">
    <property type="entry name" value="Zn2Cys6_DnaBD"/>
</dbReference>
<proteinExistence type="predicted"/>
<keyword evidence="4" id="KW-0539">Nucleus</keyword>
<protein>
    <recommendedName>
        <fullName evidence="5">Zn(2)-C6 fungal-type domain-containing protein</fullName>
    </recommendedName>
</protein>
<name>A0ABR4HJ72_9EURO</name>
<evidence type="ECO:0000256" key="3">
    <source>
        <dbReference type="ARBA" id="ARBA00023163"/>
    </source>
</evidence>
<dbReference type="PROSITE" id="PS50048">
    <property type="entry name" value="ZN2_CY6_FUNGAL_2"/>
    <property type="match status" value="1"/>
</dbReference>
<evidence type="ECO:0000256" key="1">
    <source>
        <dbReference type="ARBA" id="ARBA00023015"/>
    </source>
</evidence>
<gene>
    <name evidence="6" type="ORF">BDW59DRAFT_16797</name>
</gene>
<organism evidence="6 7">
    <name type="scientific">Aspergillus cavernicola</name>
    <dbReference type="NCBI Taxonomy" id="176166"/>
    <lineage>
        <taxon>Eukaryota</taxon>
        <taxon>Fungi</taxon>
        <taxon>Dikarya</taxon>
        <taxon>Ascomycota</taxon>
        <taxon>Pezizomycotina</taxon>
        <taxon>Eurotiomycetes</taxon>
        <taxon>Eurotiomycetidae</taxon>
        <taxon>Eurotiales</taxon>
        <taxon>Aspergillaceae</taxon>
        <taxon>Aspergillus</taxon>
        <taxon>Aspergillus subgen. Nidulantes</taxon>
    </lineage>
</organism>
<dbReference type="InterPro" id="IPR036864">
    <property type="entry name" value="Zn2-C6_fun-type_DNA-bd_sf"/>
</dbReference>
<evidence type="ECO:0000313" key="6">
    <source>
        <dbReference type="EMBL" id="KAL2815219.1"/>
    </source>
</evidence>
<feature type="domain" description="Zn(2)-C6 fungal-type" evidence="5">
    <location>
        <begin position="38"/>
        <end position="68"/>
    </location>
</feature>
<keyword evidence="7" id="KW-1185">Reference proteome</keyword>
<evidence type="ECO:0000256" key="4">
    <source>
        <dbReference type="ARBA" id="ARBA00023242"/>
    </source>
</evidence>
<evidence type="ECO:0000313" key="7">
    <source>
        <dbReference type="Proteomes" id="UP001610335"/>
    </source>
</evidence>
<dbReference type="PANTHER" id="PTHR47784:SF9">
    <property type="entry name" value="ZN(II)2CYS6 TRANSCRIPTION FACTOR (EUROFUNG)"/>
    <property type="match status" value="1"/>
</dbReference>
<accession>A0ABR4HJ72</accession>
<evidence type="ECO:0000259" key="5">
    <source>
        <dbReference type="PROSITE" id="PS50048"/>
    </source>
</evidence>
<dbReference type="SUPFAM" id="SSF57701">
    <property type="entry name" value="Zn2/Cys6 DNA-binding domain"/>
    <property type="match status" value="1"/>
</dbReference>
<dbReference type="SMART" id="SM00066">
    <property type="entry name" value="GAL4"/>
    <property type="match status" value="1"/>
</dbReference>
<dbReference type="CDD" id="cd00067">
    <property type="entry name" value="GAL4"/>
    <property type="match status" value="1"/>
</dbReference>
<keyword evidence="1" id="KW-0805">Transcription regulation</keyword>
<keyword evidence="3" id="KW-0804">Transcription</keyword>
<evidence type="ECO:0000256" key="2">
    <source>
        <dbReference type="ARBA" id="ARBA00023125"/>
    </source>
</evidence>
<dbReference type="Proteomes" id="UP001610335">
    <property type="component" value="Unassembled WGS sequence"/>
</dbReference>
<sequence>MAPSAHRAFQTTFQVTLPDRPIGAPYHARRTHKKSRKGCLVCKQRRVKCDERKPACLRCENYGASCIYPPTPKPSQTNSSPENMTVSPSNRLSSLSISDMVTRVRDAMSGELAFAPRVIGNQDEVLKIAMNSFQFFLKSSTDTIGPPLIRQVMRREMIHVAFDNPYLMYTILGCGILHMNRICPGSESRELAEAYFWQQALGLYSRALQCNVDDKNVNGLISACMLMGITSIIPPKFEIQDSWVFSGRHSDLNWLAIQGGLNAILKVAAKYVPGSIWGTPFGQNNKFETKLFQYEIKQGREGLHPALADLCGIDEFTSAETSPYYFPLKVLSPYLELEANAQNAAHCTTWMGRLDAQFVNLCRQRDPRALVLLAYWMGLMCTLSKWQPWVEGRVRQECIAVCIYLESMEDPVILPFLEFPACAAGYTLLSY</sequence>
<dbReference type="Gene3D" id="4.10.240.10">
    <property type="entry name" value="Zn(2)-C6 fungal-type DNA-binding domain"/>
    <property type="match status" value="1"/>
</dbReference>
<dbReference type="PROSITE" id="PS00463">
    <property type="entry name" value="ZN2_CY6_FUNGAL_1"/>
    <property type="match status" value="1"/>
</dbReference>
<dbReference type="PANTHER" id="PTHR47784">
    <property type="entry name" value="STEROL UPTAKE CONTROL PROTEIN 2"/>
    <property type="match status" value="1"/>
</dbReference>
<reference evidence="6 7" key="1">
    <citation type="submission" date="2024-07" db="EMBL/GenBank/DDBJ databases">
        <title>Section-level genome sequencing and comparative genomics of Aspergillus sections Usti and Cavernicolus.</title>
        <authorList>
            <consortium name="Lawrence Berkeley National Laboratory"/>
            <person name="Nybo J.L."/>
            <person name="Vesth T.C."/>
            <person name="Theobald S."/>
            <person name="Frisvad J.C."/>
            <person name="Larsen T.O."/>
            <person name="Kjaerboelling I."/>
            <person name="Rothschild-Mancinelli K."/>
            <person name="Lyhne E.K."/>
            <person name="Kogle M.E."/>
            <person name="Barry K."/>
            <person name="Clum A."/>
            <person name="Na H."/>
            <person name="Ledsgaard L."/>
            <person name="Lin J."/>
            <person name="Lipzen A."/>
            <person name="Kuo A."/>
            <person name="Riley R."/>
            <person name="Mondo S."/>
            <person name="LaButti K."/>
            <person name="Haridas S."/>
            <person name="Pangalinan J."/>
            <person name="Salamov A.A."/>
            <person name="Simmons B.A."/>
            <person name="Magnuson J.K."/>
            <person name="Chen J."/>
            <person name="Drula E."/>
            <person name="Henrissat B."/>
            <person name="Wiebenga A."/>
            <person name="Lubbers R.J."/>
            <person name="Gomes A.C."/>
            <person name="Makela M.R."/>
            <person name="Stajich J."/>
            <person name="Grigoriev I.V."/>
            <person name="Mortensen U.H."/>
            <person name="De vries R.P."/>
            <person name="Baker S.E."/>
            <person name="Andersen M.R."/>
        </authorList>
    </citation>
    <scope>NUCLEOTIDE SEQUENCE [LARGE SCALE GENOMIC DNA]</scope>
    <source>
        <strain evidence="6 7">CBS 600.67</strain>
    </source>
</reference>
<keyword evidence="2" id="KW-0238">DNA-binding</keyword>
<dbReference type="Pfam" id="PF00172">
    <property type="entry name" value="Zn_clus"/>
    <property type="match status" value="1"/>
</dbReference>